<organism evidence="13 14">
    <name type="scientific">Aegilops tauschii subsp. strangulata</name>
    <name type="common">Goatgrass</name>
    <dbReference type="NCBI Taxonomy" id="200361"/>
    <lineage>
        <taxon>Eukaryota</taxon>
        <taxon>Viridiplantae</taxon>
        <taxon>Streptophyta</taxon>
        <taxon>Embryophyta</taxon>
        <taxon>Tracheophyta</taxon>
        <taxon>Spermatophyta</taxon>
        <taxon>Magnoliopsida</taxon>
        <taxon>Liliopsida</taxon>
        <taxon>Poales</taxon>
        <taxon>Poaceae</taxon>
        <taxon>BOP clade</taxon>
        <taxon>Pooideae</taxon>
        <taxon>Triticodae</taxon>
        <taxon>Triticeae</taxon>
        <taxon>Triticinae</taxon>
        <taxon>Aegilops</taxon>
    </lineage>
</organism>
<reference evidence="13" key="4">
    <citation type="submission" date="2019-03" db="UniProtKB">
        <authorList>
            <consortium name="EnsemblPlants"/>
        </authorList>
    </citation>
    <scope>IDENTIFICATION</scope>
</reference>
<evidence type="ECO:0000256" key="7">
    <source>
        <dbReference type="ARBA" id="ARBA00023125"/>
    </source>
</evidence>
<dbReference type="GO" id="GO:0005634">
    <property type="term" value="C:nucleus"/>
    <property type="evidence" value="ECO:0007669"/>
    <property type="project" value="UniProtKB-SubCell"/>
</dbReference>
<dbReference type="Pfam" id="PF14372">
    <property type="entry name" value="hAT-like_RNase-H"/>
    <property type="match status" value="1"/>
</dbReference>
<dbReference type="PROSITE" id="PS50808">
    <property type="entry name" value="ZF_BED"/>
    <property type="match status" value="1"/>
</dbReference>
<dbReference type="EnsemblPlants" id="AET2Gv20258400.6">
    <property type="protein sequence ID" value="AET2Gv20258400.6"/>
    <property type="gene ID" value="AET2Gv20258400"/>
</dbReference>
<sequence length="684" mass="77853">MSRKRTFASNNTKATMNEIQDESAVDPVILINSLSIDDANNGGTGKRRKSKSKVWEDFIPVSSGGKIQSAICKHCGKRLSGRSSGGTSHLGRHLKICPGRPGKTMEGQKNSSSQTNPSVMENWEFDQEKSVEDLTSLIISNLCPFSIVKSTSFMQFVASINPTFNMVSQATIEEKFIAIFYKEKLKLKEKVTNASGGVFLSVGIWGLVFSPTVRCFTVHFIDENWKMNRRIISYRCAGTENDEDHYYISMFPDWQSFCNLGDSDKTKLQIVKDWGIQQNLLGVTSQVPVDNGFISGIEASLSGSKYLLSKFKLLTVPCFVDALDRLFGFETKKIIQETSRSYFCYMTGSSVRKQKYNQIISSMHLKHPSFGSKQWYLTFYLLEVILKFCKAFPDIDITDPLRYNKPTYDQLEAAEAFCKIGRPIYHAIKVICSHHNASNTYFDPLWRLRIVLQESSNKPNIKEVHDVKNMNRDFKKHWDKWYLWLSVAVVLDPRHKIRFVELRFLQAFGTSAKMYISEVRGKICELFTSYSCHTRQKSILARTNSELPREVSDSYSLRDTNQNYNELSGQGKFKELNDYLGGELHLQNHGECFGETFAPANDAAFHGEQVYRQNDDFDILKWWKDNESTYPTLAAIARDVLAIPGSAVPSEAAFDDADERARLFETELSLQTAEALICTQSWIS</sequence>
<dbReference type="InterPro" id="IPR003656">
    <property type="entry name" value="Znf_BED"/>
</dbReference>
<keyword evidence="8" id="KW-0804">Transcription</keyword>
<evidence type="ECO:0000256" key="9">
    <source>
        <dbReference type="ARBA" id="ARBA00023242"/>
    </source>
</evidence>
<evidence type="ECO:0000256" key="4">
    <source>
        <dbReference type="ARBA" id="ARBA00022771"/>
    </source>
</evidence>
<keyword evidence="6" id="KW-0805">Transcription regulation</keyword>
<evidence type="ECO:0000313" key="13">
    <source>
        <dbReference type="EnsemblPlants" id="AET2Gv20258400.6"/>
    </source>
</evidence>
<dbReference type="InterPro" id="IPR025525">
    <property type="entry name" value="hAT-like_transposase_RNase-H"/>
</dbReference>
<reference evidence="14" key="1">
    <citation type="journal article" date="2014" name="Science">
        <title>Ancient hybridizations among the ancestral genomes of bread wheat.</title>
        <authorList>
            <consortium name="International Wheat Genome Sequencing Consortium,"/>
            <person name="Marcussen T."/>
            <person name="Sandve S.R."/>
            <person name="Heier L."/>
            <person name="Spannagl M."/>
            <person name="Pfeifer M."/>
            <person name="Jakobsen K.S."/>
            <person name="Wulff B.B."/>
            <person name="Steuernagel B."/>
            <person name="Mayer K.F."/>
            <person name="Olsen O.A."/>
        </authorList>
    </citation>
    <scope>NUCLEOTIDE SEQUENCE [LARGE SCALE GENOMIC DNA]</scope>
    <source>
        <strain evidence="14">cv. AL8/78</strain>
    </source>
</reference>
<dbReference type="InterPro" id="IPR008906">
    <property type="entry name" value="HATC_C_dom"/>
</dbReference>
<keyword evidence="14" id="KW-1185">Reference proteome</keyword>
<evidence type="ECO:0000256" key="5">
    <source>
        <dbReference type="ARBA" id="ARBA00022833"/>
    </source>
</evidence>
<keyword evidence="5" id="KW-0862">Zinc</keyword>
<evidence type="ECO:0000256" key="10">
    <source>
        <dbReference type="PROSITE-ProRule" id="PRU00027"/>
    </source>
</evidence>
<proteinExistence type="predicted"/>
<dbReference type="Proteomes" id="UP000015105">
    <property type="component" value="Chromosome 2D"/>
</dbReference>
<feature type="domain" description="BED-type" evidence="12">
    <location>
        <begin position="49"/>
        <end position="104"/>
    </location>
</feature>
<dbReference type="PANTHER" id="PTHR46481">
    <property type="entry name" value="ZINC FINGER BED DOMAIN-CONTAINING PROTEIN 4"/>
    <property type="match status" value="1"/>
</dbReference>
<protein>
    <recommendedName>
        <fullName evidence="12">BED-type domain-containing protein</fullName>
    </recommendedName>
</protein>
<keyword evidence="7" id="KW-0238">DNA-binding</keyword>
<evidence type="ECO:0000256" key="1">
    <source>
        <dbReference type="ARBA" id="ARBA00004123"/>
    </source>
</evidence>
<evidence type="ECO:0000256" key="6">
    <source>
        <dbReference type="ARBA" id="ARBA00023015"/>
    </source>
</evidence>
<dbReference type="SMART" id="SM00614">
    <property type="entry name" value="ZnF_BED"/>
    <property type="match status" value="1"/>
</dbReference>
<dbReference type="GO" id="GO:0003677">
    <property type="term" value="F:DNA binding"/>
    <property type="evidence" value="ECO:0007669"/>
    <property type="project" value="UniProtKB-KW"/>
</dbReference>
<dbReference type="STRING" id="200361.A0A453ATQ6"/>
<keyword evidence="9" id="KW-0539">Nucleus</keyword>
<evidence type="ECO:0000256" key="2">
    <source>
        <dbReference type="ARBA" id="ARBA00011738"/>
    </source>
</evidence>
<dbReference type="InterPro" id="IPR036236">
    <property type="entry name" value="Znf_C2H2_sf"/>
</dbReference>
<feature type="compositionally biased region" description="Polar residues" evidence="11">
    <location>
        <begin position="107"/>
        <end position="118"/>
    </location>
</feature>
<accession>A0A453ATQ6</accession>
<keyword evidence="3" id="KW-0479">Metal-binding</keyword>
<evidence type="ECO:0000259" key="12">
    <source>
        <dbReference type="PROSITE" id="PS50808"/>
    </source>
</evidence>
<comment type="subcellular location">
    <subcellularLocation>
        <location evidence="1">Nucleus</location>
    </subcellularLocation>
</comment>
<reference evidence="13" key="5">
    <citation type="journal article" date="2021" name="G3 (Bethesda)">
        <title>Aegilops tauschii genome assembly Aet v5.0 features greater sequence contiguity and improved annotation.</title>
        <authorList>
            <person name="Wang L."/>
            <person name="Zhu T."/>
            <person name="Rodriguez J.C."/>
            <person name="Deal K.R."/>
            <person name="Dubcovsky J."/>
            <person name="McGuire P.E."/>
            <person name="Lux T."/>
            <person name="Spannagl M."/>
            <person name="Mayer K.F.X."/>
            <person name="Baldrich P."/>
            <person name="Meyers B.C."/>
            <person name="Huo N."/>
            <person name="Gu Y.Q."/>
            <person name="Zhou H."/>
            <person name="Devos K.M."/>
            <person name="Bennetzen J.L."/>
            <person name="Unver T."/>
            <person name="Budak H."/>
            <person name="Gulick P.J."/>
            <person name="Galiba G."/>
            <person name="Kalapos B."/>
            <person name="Nelson D.R."/>
            <person name="Li P."/>
            <person name="You F.M."/>
            <person name="Luo M.C."/>
            <person name="Dvorak J."/>
        </authorList>
    </citation>
    <scope>NUCLEOTIDE SEQUENCE [LARGE SCALE GENOMIC DNA]</scope>
    <source>
        <strain evidence="13">cv. AL8/78</strain>
    </source>
</reference>
<keyword evidence="4 10" id="KW-0863">Zinc-finger</keyword>
<evidence type="ECO:0000256" key="11">
    <source>
        <dbReference type="SAM" id="MobiDB-lite"/>
    </source>
</evidence>
<evidence type="ECO:0000256" key="8">
    <source>
        <dbReference type="ARBA" id="ARBA00023163"/>
    </source>
</evidence>
<feature type="region of interest" description="Disordered" evidence="11">
    <location>
        <begin position="81"/>
        <end position="118"/>
    </location>
</feature>
<dbReference type="PANTHER" id="PTHR46481:SF10">
    <property type="entry name" value="ZINC FINGER BED DOMAIN-CONTAINING PROTEIN 39"/>
    <property type="match status" value="1"/>
</dbReference>
<dbReference type="Pfam" id="PF02892">
    <property type="entry name" value="zf-BED"/>
    <property type="match status" value="1"/>
</dbReference>
<dbReference type="SUPFAM" id="SSF57667">
    <property type="entry name" value="beta-beta-alpha zinc fingers"/>
    <property type="match status" value="1"/>
</dbReference>
<dbReference type="Gramene" id="AET2Gv20258400.6">
    <property type="protein sequence ID" value="AET2Gv20258400.6"/>
    <property type="gene ID" value="AET2Gv20258400"/>
</dbReference>
<dbReference type="InterPro" id="IPR012337">
    <property type="entry name" value="RNaseH-like_sf"/>
</dbReference>
<dbReference type="GO" id="GO:0009791">
    <property type="term" value="P:post-embryonic development"/>
    <property type="evidence" value="ECO:0007669"/>
    <property type="project" value="UniProtKB-ARBA"/>
</dbReference>
<dbReference type="AlphaFoldDB" id="A0A453ATQ6"/>
<dbReference type="GO" id="GO:0046983">
    <property type="term" value="F:protein dimerization activity"/>
    <property type="evidence" value="ECO:0007669"/>
    <property type="project" value="InterPro"/>
</dbReference>
<dbReference type="InterPro" id="IPR052035">
    <property type="entry name" value="ZnF_BED_domain_contain"/>
</dbReference>
<dbReference type="Pfam" id="PF05699">
    <property type="entry name" value="Dimer_Tnp_hAT"/>
    <property type="match status" value="1"/>
</dbReference>
<evidence type="ECO:0000313" key="14">
    <source>
        <dbReference type="Proteomes" id="UP000015105"/>
    </source>
</evidence>
<reference evidence="14" key="2">
    <citation type="journal article" date="2017" name="Nat. Plants">
        <title>The Aegilops tauschii genome reveals multiple impacts of transposons.</title>
        <authorList>
            <person name="Zhao G."/>
            <person name="Zou C."/>
            <person name="Li K."/>
            <person name="Wang K."/>
            <person name="Li T."/>
            <person name="Gao L."/>
            <person name="Zhang X."/>
            <person name="Wang H."/>
            <person name="Yang Z."/>
            <person name="Liu X."/>
            <person name="Jiang W."/>
            <person name="Mao L."/>
            <person name="Kong X."/>
            <person name="Jiao Y."/>
            <person name="Jia J."/>
        </authorList>
    </citation>
    <scope>NUCLEOTIDE SEQUENCE [LARGE SCALE GENOMIC DNA]</scope>
    <source>
        <strain evidence="14">cv. AL8/78</strain>
    </source>
</reference>
<comment type="subunit">
    <text evidence="2">Homodimer.</text>
</comment>
<evidence type="ECO:0000256" key="3">
    <source>
        <dbReference type="ARBA" id="ARBA00022723"/>
    </source>
</evidence>
<name>A0A453ATQ6_AEGTS</name>
<dbReference type="GO" id="GO:0008270">
    <property type="term" value="F:zinc ion binding"/>
    <property type="evidence" value="ECO:0007669"/>
    <property type="project" value="UniProtKB-KW"/>
</dbReference>
<dbReference type="SUPFAM" id="SSF53098">
    <property type="entry name" value="Ribonuclease H-like"/>
    <property type="match status" value="1"/>
</dbReference>
<reference evidence="13" key="3">
    <citation type="journal article" date="2017" name="Nature">
        <title>Genome sequence of the progenitor of the wheat D genome Aegilops tauschii.</title>
        <authorList>
            <person name="Luo M.C."/>
            <person name="Gu Y.Q."/>
            <person name="Puiu D."/>
            <person name="Wang H."/>
            <person name="Twardziok S.O."/>
            <person name="Deal K.R."/>
            <person name="Huo N."/>
            <person name="Zhu T."/>
            <person name="Wang L."/>
            <person name="Wang Y."/>
            <person name="McGuire P.E."/>
            <person name="Liu S."/>
            <person name="Long H."/>
            <person name="Ramasamy R.K."/>
            <person name="Rodriguez J.C."/>
            <person name="Van S.L."/>
            <person name="Yuan L."/>
            <person name="Wang Z."/>
            <person name="Xia Z."/>
            <person name="Xiao L."/>
            <person name="Anderson O.D."/>
            <person name="Ouyang S."/>
            <person name="Liang Y."/>
            <person name="Zimin A.V."/>
            <person name="Pertea G."/>
            <person name="Qi P."/>
            <person name="Bennetzen J.L."/>
            <person name="Dai X."/>
            <person name="Dawson M.W."/>
            <person name="Muller H.G."/>
            <person name="Kugler K."/>
            <person name="Rivarola-Duarte L."/>
            <person name="Spannagl M."/>
            <person name="Mayer K.F.X."/>
            <person name="Lu F.H."/>
            <person name="Bevan M.W."/>
            <person name="Leroy P."/>
            <person name="Li P."/>
            <person name="You F.M."/>
            <person name="Sun Q."/>
            <person name="Liu Z."/>
            <person name="Lyons E."/>
            <person name="Wicker T."/>
            <person name="Salzberg S.L."/>
            <person name="Devos K.M."/>
            <person name="Dvorak J."/>
        </authorList>
    </citation>
    <scope>NUCLEOTIDE SEQUENCE [LARGE SCALE GENOMIC DNA]</scope>
    <source>
        <strain evidence="13">cv. AL8/78</strain>
    </source>
</reference>